<dbReference type="RefSeq" id="WP_344448711.1">
    <property type="nucleotide sequence ID" value="NZ_BAAATZ010000003.1"/>
</dbReference>
<accession>A0ABP6GER7</accession>
<dbReference type="Proteomes" id="UP001501842">
    <property type="component" value="Unassembled WGS sequence"/>
</dbReference>
<reference evidence="2" key="1">
    <citation type="journal article" date="2019" name="Int. J. Syst. Evol. Microbiol.">
        <title>The Global Catalogue of Microorganisms (GCM) 10K type strain sequencing project: providing services to taxonomists for standard genome sequencing and annotation.</title>
        <authorList>
            <consortium name="The Broad Institute Genomics Platform"/>
            <consortium name="The Broad Institute Genome Sequencing Center for Infectious Disease"/>
            <person name="Wu L."/>
            <person name="Ma J."/>
        </authorList>
    </citation>
    <scope>NUCLEOTIDE SEQUENCE [LARGE SCALE GENOMIC DNA]</scope>
    <source>
        <strain evidence="2">JCM 8201</strain>
    </source>
</reference>
<keyword evidence="2" id="KW-1185">Reference proteome</keyword>
<name>A0ABP6GER7_9ACTN</name>
<proteinExistence type="predicted"/>
<evidence type="ECO:0000313" key="2">
    <source>
        <dbReference type="Proteomes" id="UP001501842"/>
    </source>
</evidence>
<comment type="caution">
    <text evidence="1">The sequence shown here is derived from an EMBL/GenBank/DDBJ whole genome shotgun (WGS) entry which is preliminary data.</text>
</comment>
<gene>
    <name evidence="1" type="ORF">GCM10010439_07600</name>
</gene>
<evidence type="ECO:0000313" key="1">
    <source>
        <dbReference type="EMBL" id="GAA2720197.1"/>
    </source>
</evidence>
<dbReference type="EMBL" id="BAAATZ010000003">
    <property type="protein sequence ID" value="GAA2720197.1"/>
    <property type="molecule type" value="Genomic_DNA"/>
</dbReference>
<protein>
    <submittedName>
        <fullName evidence="1">Uncharacterized protein</fullName>
    </submittedName>
</protein>
<organism evidence="1 2">
    <name type="scientific">Actinocorallia aurantiaca</name>
    <dbReference type="NCBI Taxonomy" id="46204"/>
    <lineage>
        <taxon>Bacteria</taxon>
        <taxon>Bacillati</taxon>
        <taxon>Actinomycetota</taxon>
        <taxon>Actinomycetes</taxon>
        <taxon>Streptosporangiales</taxon>
        <taxon>Thermomonosporaceae</taxon>
        <taxon>Actinocorallia</taxon>
    </lineage>
</organism>
<sequence>MKIEDIAELGPELDESSLRFVAGGRPPVDKSSSVYDETNGYCTWDGDFC</sequence>